<accession>A0A8D5UGB8</accession>
<evidence type="ECO:0000313" key="2">
    <source>
        <dbReference type="Proteomes" id="UP000677436"/>
    </source>
</evidence>
<protein>
    <submittedName>
        <fullName evidence="1">Uncharacterized protein</fullName>
    </submittedName>
</protein>
<reference evidence="1" key="2">
    <citation type="journal article" date="2021" name="Microbiol. Resour. Announc.">
        <title>Complete Genome Sequence of Polycladomyces abyssicola JIR-001T, Isolated from Hemipelagic Sediment in Deep Seawater.</title>
        <authorList>
            <person name="Tsubouchi T."/>
            <person name="Kaneko Y."/>
        </authorList>
    </citation>
    <scope>NUCLEOTIDE SEQUENCE</scope>
    <source>
        <strain evidence="1">JIR-001</strain>
    </source>
</reference>
<organism evidence="1 2">
    <name type="scientific">Polycladomyces abyssicola</name>
    <dbReference type="NCBI Taxonomy" id="1125966"/>
    <lineage>
        <taxon>Bacteria</taxon>
        <taxon>Bacillati</taxon>
        <taxon>Bacillota</taxon>
        <taxon>Bacilli</taxon>
        <taxon>Bacillales</taxon>
        <taxon>Thermoactinomycetaceae</taxon>
        <taxon>Polycladomyces</taxon>
    </lineage>
</organism>
<gene>
    <name evidence="1" type="ORF">JIR001_28340</name>
</gene>
<reference evidence="1" key="1">
    <citation type="journal article" date="2013" name="Int. J. Syst. Evol. Microbiol.">
        <title>Polycladomyces abyssicola gen. nov., sp. nov., a thermophilic filamentous bacterium isolated from hemipelagic sediment.</title>
        <authorList>
            <person name="Tsubouchi T."/>
            <person name="Shimane Y."/>
            <person name="Mori K."/>
            <person name="Usui K."/>
            <person name="Hiraki T."/>
            <person name="Tame A."/>
            <person name="Uematsu K."/>
            <person name="Maruyama T."/>
            <person name="Hatada Y."/>
        </authorList>
    </citation>
    <scope>NUCLEOTIDE SEQUENCE</scope>
    <source>
        <strain evidence="1">JIR-001</strain>
    </source>
</reference>
<dbReference type="Proteomes" id="UP000677436">
    <property type="component" value="Chromosome"/>
</dbReference>
<sequence length="128" mass="14865">MTRRYIPQVRSAVLPDDGAWTELNGEDVLILSVTEWQGQLRASSRGYEYVWLYDRQSKAYIFCIRMSNGEERAIAFPREHAGTLLQDGRAYEPFTILVTDQPLDNIGEQSQFLLFRDVKLKRHPEAGW</sequence>
<dbReference type="RefSeq" id="WP_212773324.1">
    <property type="nucleotide sequence ID" value="NZ_AP024601.1"/>
</dbReference>
<keyword evidence="2" id="KW-1185">Reference proteome</keyword>
<dbReference type="AlphaFoldDB" id="A0A8D5UGB8"/>
<dbReference type="KEGG" id="pabs:JIR001_28340"/>
<evidence type="ECO:0000313" key="1">
    <source>
        <dbReference type="EMBL" id="BCU83051.1"/>
    </source>
</evidence>
<name>A0A8D5UGB8_9BACL</name>
<dbReference type="EMBL" id="AP024601">
    <property type="protein sequence ID" value="BCU83051.1"/>
    <property type="molecule type" value="Genomic_DNA"/>
</dbReference>
<proteinExistence type="predicted"/>